<proteinExistence type="predicted"/>
<dbReference type="Pfam" id="PF13692">
    <property type="entry name" value="Glyco_trans_1_4"/>
    <property type="match status" value="1"/>
</dbReference>
<protein>
    <recommendedName>
        <fullName evidence="3">Glycosyltransferase</fullName>
    </recommendedName>
</protein>
<dbReference type="AlphaFoldDB" id="A0A221KJG2"/>
<organism evidence="1 2">
    <name type="scientific">Vitreoscilla filiformis</name>
    <dbReference type="NCBI Taxonomy" id="63"/>
    <lineage>
        <taxon>Bacteria</taxon>
        <taxon>Pseudomonadati</taxon>
        <taxon>Pseudomonadota</taxon>
        <taxon>Betaproteobacteria</taxon>
        <taxon>Neisseriales</taxon>
        <taxon>Neisseriaceae</taxon>
        <taxon>Vitreoscilla</taxon>
    </lineage>
</organism>
<dbReference type="Gene3D" id="3.40.50.2000">
    <property type="entry name" value="Glycogen Phosphorylase B"/>
    <property type="match status" value="2"/>
</dbReference>
<reference evidence="1 2" key="1">
    <citation type="submission" date="2017-07" db="EMBL/GenBank/DDBJ databases">
        <title>Complete Genome Sequence of the cosmetic ferment Vitreoscilla filiformis (ATCC15551).</title>
        <authorList>
            <person name="Contreras S."/>
            <person name="Sagory-Zalkind P."/>
            <person name="Blanquart H."/>
            <person name="Iltis A."/>
            <person name="Morand S.C."/>
        </authorList>
    </citation>
    <scope>NUCLEOTIDE SEQUENCE [LARGE SCALE GENOMIC DNA]</scope>
    <source>
        <strain evidence="1 2">ATCC 15551</strain>
        <plasmid evidence="2">Plasmid pvf1</plasmid>
    </source>
</reference>
<dbReference type="Proteomes" id="UP000199729">
    <property type="component" value="Plasmid pVF1"/>
</dbReference>
<evidence type="ECO:0000313" key="2">
    <source>
        <dbReference type="Proteomes" id="UP000199729"/>
    </source>
</evidence>
<dbReference type="KEGG" id="vff:VITFI_CDS3338"/>
<evidence type="ECO:0000313" key="1">
    <source>
        <dbReference type="EMBL" id="ASM79115.1"/>
    </source>
</evidence>
<gene>
    <name evidence="1" type="ORF">VITFI_CDS3338</name>
</gene>
<dbReference type="SUPFAM" id="SSF53756">
    <property type="entry name" value="UDP-Glycosyltransferase/glycogen phosphorylase"/>
    <property type="match status" value="1"/>
</dbReference>
<dbReference type="EMBL" id="CP022424">
    <property type="protein sequence ID" value="ASM79115.1"/>
    <property type="molecule type" value="Genomic_DNA"/>
</dbReference>
<dbReference type="PANTHER" id="PTHR12526">
    <property type="entry name" value="GLYCOSYLTRANSFERASE"/>
    <property type="match status" value="1"/>
</dbReference>
<geneLocation type="plasmid" evidence="2">
    <name>pvf1</name>
</geneLocation>
<dbReference type="PANTHER" id="PTHR12526:SF590">
    <property type="entry name" value="ALPHA-MALTOSE-1-PHOSPHATE SYNTHASE"/>
    <property type="match status" value="1"/>
</dbReference>
<dbReference type="CDD" id="cd03801">
    <property type="entry name" value="GT4_PimA-like"/>
    <property type="match status" value="1"/>
</dbReference>
<keyword evidence="2" id="KW-1185">Reference proteome</keyword>
<dbReference type="GO" id="GO:0016757">
    <property type="term" value="F:glycosyltransferase activity"/>
    <property type="evidence" value="ECO:0007669"/>
    <property type="project" value="TreeGrafter"/>
</dbReference>
<evidence type="ECO:0008006" key="3">
    <source>
        <dbReference type="Google" id="ProtNLM"/>
    </source>
</evidence>
<sequence length="337" mass="37856">MINVSELDPHWNWLARRFESRHFQWVHHSLLGQAVRPAALRGLVAAFRAAWHARQVPQGNALLVAHGPRIGTYLCLASALLCRHVPILVYSFNYTHLPQGWQRRLARWMLPRAHRYVVFSTLEKSLYAQHLHLPAERFEMLPWGVRPPQEAPAADPSPAAPPYICALGSQGRDYATLFRAMKRLPHIPLTAVVNPENVAGLEIPANVTLRTHIPLAEAQRILRQSRFMVLPLAHAQVPCGHVTAVSAMHHSKAMVCTDSVGLHDYAQRNYTALLCPPEDDVHMAQAIERLWNQPALAQRLGANGLRFVQQHCTEDAVVAWFTRYLHTLPSVGACQPA</sequence>
<accession>A0A221KJG2</accession>
<keyword evidence="1" id="KW-0614">Plasmid</keyword>
<name>A0A221KJG2_VITFI</name>